<evidence type="ECO:0000313" key="13">
    <source>
        <dbReference type="Proteomes" id="UP000689195"/>
    </source>
</evidence>
<feature type="domain" description="Vacuolar sorting receptor thioredoxin-like" evidence="11">
    <location>
        <begin position="193"/>
        <end position="363"/>
    </location>
</feature>
<feature type="chain" id="PRO_5035717444" description="Vacuolar sorting receptor thioredoxin-like domain-containing protein" evidence="10">
    <location>
        <begin position="17"/>
        <end position="439"/>
    </location>
</feature>
<dbReference type="PANTHER" id="PTHR22702">
    <property type="entry name" value="PROTEASE-ASSOCIATED DOMAIN-CONTAINING PROTEIN"/>
    <property type="match status" value="1"/>
</dbReference>
<evidence type="ECO:0000256" key="9">
    <source>
        <dbReference type="SAM" id="Phobius"/>
    </source>
</evidence>
<keyword evidence="6 9" id="KW-0472">Membrane</keyword>
<evidence type="ECO:0000256" key="3">
    <source>
        <dbReference type="ARBA" id="ARBA00022729"/>
    </source>
</evidence>
<keyword evidence="5 9" id="KW-1133">Transmembrane helix</keyword>
<dbReference type="OrthoDB" id="10045365at2759"/>
<dbReference type="AlphaFoldDB" id="A0A8S1S257"/>
<evidence type="ECO:0000256" key="2">
    <source>
        <dbReference type="ARBA" id="ARBA00022692"/>
    </source>
</evidence>
<keyword evidence="7" id="KW-0325">Glycoprotein</keyword>
<dbReference type="GO" id="GO:0012505">
    <property type="term" value="C:endomembrane system"/>
    <property type="evidence" value="ECO:0007669"/>
    <property type="project" value="UniProtKB-SubCell"/>
</dbReference>
<evidence type="ECO:0000256" key="7">
    <source>
        <dbReference type="ARBA" id="ARBA00023180"/>
    </source>
</evidence>
<comment type="caution">
    <text evidence="12">The sequence shown here is derived from an EMBL/GenBank/DDBJ whole genome shotgun (WGS) entry which is preliminary data.</text>
</comment>
<gene>
    <name evidence="12" type="ORF">PPENT_87.1.T0020544</name>
</gene>
<keyword evidence="3 10" id="KW-0732">Signal</keyword>
<evidence type="ECO:0000256" key="6">
    <source>
        <dbReference type="ARBA" id="ARBA00023136"/>
    </source>
</evidence>
<evidence type="ECO:0000256" key="10">
    <source>
        <dbReference type="SAM" id="SignalP"/>
    </source>
</evidence>
<proteinExistence type="predicted"/>
<feature type="transmembrane region" description="Helical" evidence="9">
    <location>
        <begin position="390"/>
        <end position="410"/>
    </location>
</feature>
<dbReference type="Proteomes" id="UP000689195">
    <property type="component" value="Unassembled WGS sequence"/>
</dbReference>
<dbReference type="GO" id="GO:0016020">
    <property type="term" value="C:membrane"/>
    <property type="evidence" value="ECO:0007669"/>
    <property type="project" value="UniProtKB-SubCell"/>
</dbReference>
<evidence type="ECO:0000313" key="12">
    <source>
        <dbReference type="EMBL" id="CAD8133663.1"/>
    </source>
</evidence>
<name>A0A8S1S257_9CILI</name>
<dbReference type="EMBL" id="CAJJDO010000002">
    <property type="protein sequence ID" value="CAD8133663.1"/>
    <property type="molecule type" value="Genomic_DNA"/>
</dbReference>
<keyword evidence="4" id="KW-0677">Repeat</keyword>
<feature type="signal peptide" evidence="10">
    <location>
        <begin position="1"/>
        <end position="16"/>
    </location>
</feature>
<evidence type="ECO:0000256" key="1">
    <source>
        <dbReference type="ARBA" id="ARBA00004479"/>
    </source>
</evidence>
<dbReference type="Pfam" id="PF25011">
    <property type="entry name" value="VSR_TRX"/>
    <property type="match status" value="1"/>
</dbReference>
<keyword evidence="13" id="KW-1185">Reference proteome</keyword>
<comment type="subcellular location">
    <subcellularLocation>
        <location evidence="8">Endomembrane system</location>
        <topology evidence="8">Single-pass membrane protein</topology>
    </subcellularLocation>
    <subcellularLocation>
        <location evidence="1">Membrane</location>
        <topology evidence="1">Single-pass type I membrane protein</topology>
    </subcellularLocation>
</comment>
<organism evidence="12 13">
    <name type="scientific">Paramecium pentaurelia</name>
    <dbReference type="NCBI Taxonomy" id="43138"/>
    <lineage>
        <taxon>Eukaryota</taxon>
        <taxon>Sar</taxon>
        <taxon>Alveolata</taxon>
        <taxon>Ciliophora</taxon>
        <taxon>Intramacronucleata</taxon>
        <taxon>Oligohymenophorea</taxon>
        <taxon>Peniculida</taxon>
        <taxon>Parameciidae</taxon>
        <taxon>Paramecium</taxon>
    </lineage>
</organism>
<sequence length="439" mass="51637">MLILFIISQLIEYSSSTLLVYTFGNRDLLLNTTKYSIANFGNVPYGQQLHGQLFMPPLQQSDLLVGQFCDLKTINSYSPYFSFKPDKWIISRVGGCSITQKAILAQKLQAKLLLIFDDKADDNSELFLIDDGNGYQIYIPVIMIRQNEANILYKQLANDQPGGSLNAHIKFNQIIQTQKPKVLFGLDISNRDTFKLIKNFKKYYDELKDFIDFDIFYHLFQCPRCKQQNYTEQQIDCINNGRYCQLDSNDYENGNGADVVMEQYRQLCLWQLNHTYWWRYMNYFSSQCSQPKQFQSCFEFYISEDIQKNLSECLIQRNGQIELLERQFLLQMKSGIVYFPGLTINGKIFRGNMDVEIIKNALCSSFKDLTNISVCNNQQLLIEEQTSYKWLIILVVCMIIIFLLFIFFIFREMLKNQMKQQMKGQIEQALNEYIQYYEN</sequence>
<reference evidence="12" key="1">
    <citation type="submission" date="2021-01" db="EMBL/GenBank/DDBJ databases">
        <authorList>
            <consortium name="Genoscope - CEA"/>
            <person name="William W."/>
        </authorList>
    </citation>
    <scope>NUCLEOTIDE SEQUENCE</scope>
</reference>
<evidence type="ECO:0000256" key="8">
    <source>
        <dbReference type="ARBA" id="ARBA00037847"/>
    </source>
</evidence>
<keyword evidence="2 9" id="KW-0812">Transmembrane</keyword>
<protein>
    <recommendedName>
        <fullName evidence="11">Vacuolar sorting receptor thioredoxin-like domain-containing protein</fullName>
    </recommendedName>
</protein>
<dbReference type="PANTHER" id="PTHR22702:SF1">
    <property type="entry name" value="PROTEASE-ASSOCIATED DOMAIN-CONTAINING PROTEIN 1"/>
    <property type="match status" value="1"/>
</dbReference>
<accession>A0A8S1S257</accession>
<evidence type="ECO:0000256" key="5">
    <source>
        <dbReference type="ARBA" id="ARBA00022989"/>
    </source>
</evidence>
<dbReference type="InterPro" id="IPR056858">
    <property type="entry name" value="VSR_TRX"/>
</dbReference>
<evidence type="ECO:0000259" key="11">
    <source>
        <dbReference type="Pfam" id="PF25011"/>
    </source>
</evidence>
<evidence type="ECO:0000256" key="4">
    <source>
        <dbReference type="ARBA" id="ARBA00022737"/>
    </source>
</evidence>